<feature type="transmembrane region" description="Helical" evidence="7">
    <location>
        <begin position="128"/>
        <end position="149"/>
    </location>
</feature>
<dbReference type="PROSITE" id="PS50850">
    <property type="entry name" value="MFS"/>
    <property type="match status" value="1"/>
</dbReference>
<dbReference type="InterPro" id="IPR001958">
    <property type="entry name" value="Tet-R_TetA/multi-R_MdtG-like"/>
</dbReference>
<accession>A0A2T1GKY0</accession>
<keyword evidence="3" id="KW-0813">Transport</keyword>
<feature type="transmembrane region" description="Helical" evidence="7">
    <location>
        <begin position="156"/>
        <end position="176"/>
    </location>
</feature>
<feature type="transmembrane region" description="Helical" evidence="7">
    <location>
        <begin position="207"/>
        <end position="231"/>
    </location>
</feature>
<comment type="caution">
    <text evidence="9">The sequence shown here is derived from an EMBL/GenBank/DDBJ whole genome shotgun (WGS) entry which is preliminary data.</text>
</comment>
<dbReference type="GO" id="GO:0005886">
    <property type="term" value="C:plasma membrane"/>
    <property type="evidence" value="ECO:0007669"/>
    <property type="project" value="UniProtKB-SubCell"/>
</dbReference>
<evidence type="ECO:0000256" key="6">
    <source>
        <dbReference type="ARBA" id="ARBA00023136"/>
    </source>
</evidence>
<name>A0A2T1GKY0_9CYAN</name>
<evidence type="ECO:0000313" key="9">
    <source>
        <dbReference type="EMBL" id="PSB58504.1"/>
    </source>
</evidence>
<evidence type="ECO:0000256" key="7">
    <source>
        <dbReference type="SAM" id="Phobius"/>
    </source>
</evidence>
<comment type="similarity">
    <text evidence="2">Belongs to the major facilitator superfamily. TCR/Tet family.</text>
</comment>
<dbReference type="OrthoDB" id="9793283at2"/>
<proteinExistence type="inferred from homology"/>
<dbReference type="SUPFAM" id="SSF103473">
    <property type="entry name" value="MFS general substrate transporter"/>
    <property type="match status" value="1"/>
</dbReference>
<dbReference type="InterPro" id="IPR011701">
    <property type="entry name" value="MFS"/>
</dbReference>
<feature type="transmembrane region" description="Helical" evidence="7">
    <location>
        <begin position="41"/>
        <end position="58"/>
    </location>
</feature>
<reference evidence="9 10" key="1">
    <citation type="submission" date="2018-03" db="EMBL/GenBank/DDBJ databases">
        <title>The ancient ancestry and fast evolution of plastids.</title>
        <authorList>
            <person name="Moore K.R."/>
            <person name="Magnabosco C."/>
            <person name="Momper L."/>
            <person name="Gold D.A."/>
            <person name="Bosak T."/>
            <person name="Fournier G.P."/>
        </authorList>
    </citation>
    <scope>NUCLEOTIDE SEQUENCE [LARGE SCALE GENOMIC DNA]</scope>
    <source>
        <strain evidence="9 10">CCALA 037</strain>
    </source>
</reference>
<dbReference type="CDD" id="cd17330">
    <property type="entry name" value="MFS_SLC46_TetA_like"/>
    <property type="match status" value="1"/>
</dbReference>
<gene>
    <name evidence="9" type="ORF">C7B77_04525</name>
</gene>
<feature type="transmembrane region" description="Helical" evidence="7">
    <location>
        <begin position="363"/>
        <end position="382"/>
    </location>
</feature>
<dbReference type="PRINTS" id="PR01035">
    <property type="entry name" value="TCRTETA"/>
</dbReference>
<dbReference type="InterPro" id="IPR036259">
    <property type="entry name" value="MFS_trans_sf"/>
</dbReference>
<dbReference type="PROSITE" id="PS00216">
    <property type="entry name" value="SUGAR_TRANSPORT_1"/>
    <property type="match status" value="1"/>
</dbReference>
<dbReference type="PANTHER" id="PTHR23504">
    <property type="entry name" value="MAJOR FACILITATOR SUPERFAMILY DOMAIN-CONTAINING PROTEIN 10"/>
    <property type="match status" value="1"/>
</dbReference>
<evidence type="ECO:0000259" key="8">
    <source>
        <dbReference type="PROSITE" id="PS50850"/>
    </source>
</evidence>
<dbReference type="Pfam" id="PF07690">
    <property type="entry name" value="MFS_1"/>
    <property type="match status" value="1"/>
</dbReference>
<keyword evidence="10" id="KW-1185">Reference proteome</keyword>
<evidence type="ECO:0000313" key="10">
    <source>
        <dbReference type="Proteomes" id="UP000238937"/>
    </source>
</evidence>
<dbReference type="PANTHER" id="PTHR23504:SF15">
    <property type="entry name" value="MAJOR FACILITATOR SUPERFAMILY (MFS) PROFILE DOMAIN-CONTAINING PROTEIN"/>
    <property type="match status" value="1"/>
</dbReference>
<feature type="transmembrane region" description="Helical" evidence="7">
    <location>
        <begin position="295"/>
        <end position="316"/>
    </location>
</feature>
<dbReference type="AlphaFoldDB" id="A0A2T1GKY0"/>
<keyword evidence="4 7" id="KW-0812">Transmembrane</keyword>
<keyword evidence="5 7" id="KW-1133">Transmembrane helix</keyword>
<feature type="transmembrane region" description="Helical" evidence="7">
    <location>
        <begin position="7"/>
        <end position="29"/>
    </location>
</feature>
<sequence length="397" mass="43575">MNRSFWIIAIINFINSLSFTILIPTIYQYGREFNLSDKETSFLFAIYSIAQFFATPIIGKLSDRFGRRPLLIISLVGTVIGNFLAGTATSALVLFFARFLDGVTGGNVSVAQAVISDVTTPENRARGFGVFGASLGLGFVMGPVLSLVAQQRSLGTSFLVSSAIATIALILTILFLPETLPERKNTDTNIFDLGLRDLIRGLTFPRLGILFIINLCVGTTFTLFTFAFQPYYLKVLNQDNKSLTLLFFAIGIVGVIVQLQGVKILTKYISLVKILFLGLFFRSLSFVLMPIVPDIYFFLAISTIFAIFNSVVQPMISTLISLNTTPEDQGKMSGLNASYLSAANGIGPVIAGLMVDQNNPTTYGYPLYLAGIFTFIVLFFAVRNRSKYTPRQTQSTT</sequence>
<evidence type="ECO:0000256" key="1">
    <source>
        <dbReference type="ARBA" id="ARBA00004651"/>
    </source>
</evidence>
<evidence type="ECO:0000256" key="4">
    <source>
        <dbReference type="ARBA" id="ARBA00022692"/>
    </source>
</evidence>
<dbReference type="InterPro" id="IPR005829">
    <property type="entry name" value="Sugar_transporter_CS"/>
</dbReference>
<feature type="domain" description="Major facilitator superfamily (MFS) profile" evidence="8">
    <location>
        <begin position="4"/>
        <end position="389"/>
    </location>
</feature>
<evidence type="ECO:0000256" key="5">
    <source>
        <dbReference type="ARBA" id="ARBA00022989"/>
    </source>
</evidence>
<feature type="transmembrane region" description="Helical" evidence="7">
    <location>
        <begin position="70"/>
        <end position="97"/>
    </location>
</feature>
<evidence type="ECO:0000256" key="2">
    <source>
        <dbReference type="ARBA" id="ARBA00007520"/>
    </source>
</evidence>
<protein>
    <submittedName>
        <fullName evidence="9">MFS transporter</fullName>
    </submittedName>
</protein>
<dbReference type="GO" id="GO:0022857">
    <property type="term" value="F:transmembrane transporter activity"/>
    <property type="evidence" value="ECO:0007669"/>
    <property type="project" value="InterPro"/>
</dbReference>
<evidence type="ECO:0000256" key="3">
    <source>
        <dbReference type="ARBA" id="ARBA00022448"/>
    </source>
</evidence>
<dbReference type="Proteomes" id="UP000238937">
    <property type="component" value="Unassembled WGS sequence"/>
</dbReference>
<feature type="transmembrane region" description="Helical" evidence="7">
    <location>
        <begin position="268"/>
        <end position="288"/>
    </location>
</feature>
<comment type="subcellular location">
    <subcellularLocation>
        <location evidence="1">Cell membrane</location>
        <topology evidence="1">Multi-pass membrane protein</topology>
    </subcellularLocation>
</comment>
<dbReference type="InterPro" id="IPR020846">
    <property type="entry name" value="MFS_dom"/>
</dbReference>
<feature type="transmembrane region" description="Helical" evidence="7">
    <location>
        <begin position="243"/>
        <end position="262"/>
    </location>
</feature>
<keyword evidence="6 7" id="KW-0472">Membrane</keyword>
<dbReference type="EMBL" id="PVWO01000033">
    <property type="protein sequence ID" value="PSB58504.1"/>
    <property type="molecule type" value="Genomic_DNA"/>
</dbReference>
<organism evidence="9 10">
    <name type="scientific">Chamaesiphon polymorphus CCALA 037</name>
    <dbReference type="NCBI Taxonomy" id="2107692"/>
    <lineage>
        <taxon>Bacteria</taxon>
        <taxon>Bacillati</taxon>
        <taxon>Cyanobacteriota</taxon>
        <taxon>Cyanophyceae</taxon>
        <taxon>Gomontiellales</taxon>
        <taxon>Chamaesiphonaceae</taxon>
        <taxon>Chamaesiphon</taxon>
    </lineage>
</organism>
<dbReference type="Gene3D" id="1.20.1250.20">
    <property type="entry name" value="MFS general substrate transporter like domains"/>
    <property type="match status" value="1"/>
</dbReference>